<evidence type="ECO:0000259" key="1">
    <source>
        <dbReference type="Pfam" id="PF00899"/>
    </source>
</evidence>
<dbReference type="EMBL" id="JBHRTP010000071">
    <property type="protein sequence ID" value="MFC3110238.1"/>
    <property type="molecule type" value="Genomic_DNA"/>
</dbReference>
<dbReference type="Proteomes" id="UP001595530">
    <property type="component" value="Unassembled WGS sequence"/>
</dbReference>
<sequence>MGVQFAVKSVSSLVWNTHQWPVCRPHATLGGQIMGIHMIHPRLLQQKVRVAVIGAGGTGSQVLNGLVRLHLALLAFGHPGGLDVTLWDDDQVSEANVGRQSFFPGDVGAYKAPTLINRINLGFNLDWSSQVERLTTDEQLHCEIVVGCVDNRKARSAILSSAQRGRVIYWLDCGNRLDDSQVILGEVDPNRARQSNLTRLPHAADLFPNLINASLDAEDGVPSCSLADALEKQSLFINSTTALHACNILSQLFRHGQIANHGSFVNLKTGRTAPLMVDEEAWKRFGYGVSKSRKKKKEK</sequence>
<dbReference type="InterPro" id="IPR045886">
    <property type="entry name" value="ThiF/MoeB/HesA"/>
</dbReference>
<dbReference type="InterPro" id="IPR000594">
    <property type="entry name" value="ThiF_NAD_FAD-bd"/>
</dbReference>
<keyword evidence="3" id="KW-1185">Reference proteome</keyword>
<organism evidence="2 3">
    <name type="scientific">Undibacterium arcticum</name>
    <dbReference type="NCBI Taxonomy" id="1762892"/>
    <lineage>
        <taxon>Bacteria</taxon>
        <taxon>Pseudomonadati</taxon>
        <taxon>Pseudomonadota</taxon>
        <taxon>Betaproteobacteria</taxon>
        <taxon>Burkholderiales</taxon>
        <taxon>Oxalobacteraceae</taxon>
        <taxon>Undibacterium</taxon>
    </lineage>
</organism>
<dbReference type="Pfam" id="PF00899">
    <property type="entry name" value="ThiF"/>
    <property type="match status" value="1"/>
</dbReference>
<dbReference type="Gene3D" id="3.40.50.720">
    <property type="entry name" value="NAD(P)-binding Rossmann-like Domain"/>
    <property type="match status" value="1"/>
</dbReference>
<comment type="caution">
    <text evidence="2">The sequence shown here is derived from an EMBL/GenBank/DDBJ whole genome shotgun (WGS) entry which is preliminary data.</text>
</comment>
<evidence type="ECO:0000313" key="2">
    <source>
        <dbReference type="EMBL" id="MFC3110238.1"/>
    </source>
</evidence>
<name>A0ABV7F565_9BURK</name>
<dbReference type="InterPro" id="IPR022500">
    <property type="entry name" value="PRTRC_ThiF"/>
</dbReference>
<dbReference type="NCBIfam" id="TIGR03736">
    <property type="entry name" value="PRTRC_ThiF"/>
    <property type="match status" value="1"/>
</dbReference>
<feature type="domain" description="THIF-type NAD/FAD binding fold" evidence="1">
    <location>
        <begin position="47"/>
        <end position="260"/>
    </location>
</feature>
<dbReference type="PANTHER" id="PTHR10953:SF247">
    <property type="entry name" value="SLL6053 PROTEIN"/>
    <property type="match status" value="1"/>
</dbReference>
<dbReference type="InterPro" id="IPR035985">
    <property type="entry name" value="Ubiquitin-activating_enz"/>
</dbReference>
<dbReference type="RefSeq" id="WP_390332585.1">
    <property type="nucleotide sequence ID" value="NZ_JBHRTP010000071.1"/>
</dbReference>
<gene>
    <name evidence="2" type="ORF">ACFOFO_20115</name>
</gene>
<dbReference type="PANTHER" id="PTHR10953">
    <property type="entry name" value="UBIQUITIN-ACTIVATING ENZYME E1"/>
    <property type="match status" value="1"/>
</dbReference>
<protein>
    <submittedName>
        <fullName evidence="2">PRTRC system ThiF family protein</fullName>
    </submittedName>
</protein>
<proteinExistence type="predicted"/>
<accession>A0ABV7F565</accession>
<dbReference type="SUPFAM" id="SSF69572">
    <property type="entry name" value="Activating enzymes of the ubiquitin-like proteins"/>
    <property type="match status" value="1"/>
</dbReference>
<evidence type="ECO:0000313" key="3">
    <source>
        <dbReference type="Proteomes" id="UP001595530"/>
    </source>
</evidence>
<reference evidence="3" key="1">
    <citation type="journal article" date="2019" name="Int. J. Syst. Evol. Microbiol.">
        <title>The Global Catalogue of Microorganisms (GCM) 10K type strain sequencing project: providing services to taxonomists for standard genome sequencing and annotation.</title>
        <authorList>
            <consortium name="The Broad Institute Genomics Platform"/>
            <consortium name="The Broad Institute Genome Sequencing Center for Infectious Disease"/>
            <person name="Wu L."/>
            <person name="Ma J."/>
        </authorList>
    </citation>
    <scope>NUCLEOTIDE SEQUENCE [LARGE SCALE GENOMIC DNA]</scope>
    <source>
        <strain evidence="3">KCTC 42986</strain>
    </source>
</reference>
<dbReference type="CDD" id="cd01483">
    <property type="entry name" value="E1_enzyme_family"/>
    <property type="match status" value="1"/>
</dbReference>